<comment type="caution">
    <text evidence="3">The sequence shown here is derived from an EMBL/GenBank/DDBJ whole genome shotgun (WGS) entry which is preliminary data.</text>
</comment>
<dbReference type="InterPro" id="IPR029063">
    <property type="entry name" value="SAM-dependent_MTases_sf"/>
</dbReference>
<dbReference type="SUPFAM" id="SSF53335">
    <property type="entry name" value="S-adenosyl-L-methionine-dependent methyltransferases"/>
    <property type="match status" value="1"/>
</dbReference>
<keyword evidence="3" id="KW-0489">Methyltransferase</keyword>
<dbReference type="PANTHER" id="PTHR42912:SF93">
    <property type="entry name" value="N6-ADENOSINE-METHYLTRANSFERASE TMT1A"/>
    <property type="match status" value="1"/>
</dbReference>
<dbReference type="Proteomes" id="UP000637578">
    <property type="component" value="Unassembled WGS sequence"/>
</dbReference>
<evidence type="ECO:0000313" key="3">
    <source>
        <dbReference type="EMBL" id="GGM71003.1"/>
    </source>
</evidence>
<dbReference type="Pfam" id="PF13649">
    <property type="entry name" value="Methyltransf_25"/>
    <property type="match status" value="1"/>
</dbReference>
<reference evidence="3" key="1">
    <citation type="journal article" date="2014" name="Int. J. Syst. Evol. Microbiol.">
        <title>Complete genome sequence of Corynebacterium casei LMG S-19264T (=DSM 44701T), isolated from a smear-ripened cheese.</title>
        <authorList>
            <consortium name="US DOE Joint Genome Institute (JGI-PGF)"/>
            <person name="Walter F."/>
            <person name="Albersmeier A."/>
            <person name="Kalinowski J."/>
            <person name="Ruckert C."/>
        </authorList>
    </citation>
    <scope>NUCLEOTIDE SEQUENCE</scope>
    <source>
        <strain evidence="3">CGMCC 4.5737</strain>
    </source>
</reference>
<accession>A0A8J3CBS3</accession>
<dbReference type="InterPro" id="IPR041698">
    <property type="entry name" value="Methyltransf_25"/>
</dbReference>
<feature type="compositionally biased region" description="Polar residues" evidence="1">
    <location>
        <begin position="10"/>
        <end position="25"/>
    </location>
</feature>
<name>A0A8J3CBS3_9PSEU</name>
<dbReference type="GO" id="GO:0032259">
    <property type="term" value="P:methylation"/>
    <property type="evidence" value="ECO:0007669"/>
    <property type="project" value="UniProtKB-KW"/>
</dbReference>
<dbReference type="PANTHER" id="PTHR42912">
    <property type="entry name" value="METHYLTRANSFERASE"/>
    <property type="match status" value="1"/>
</dbReference>
<dbReference type="AlphaFoldDB" id="A0A8J3CBS3"/>
<dbReference type="CDD" id="cd02440">
    <property type="entry name" value="AdoMet_MTases"/>
    <property type="match status" value="1"/>
</dbReference>
<dbReference type="Gene3D" id="3.40.50.150">
    <property type="entry name" value="Vaccinia Virus protein VP39"/>
    <property type="match status" value="1"/>
</dbReference>
<keyword evidence="3" id="KW-0808">Transferase</keyword>
<evidence type="ECO:0000313" key="4">
    <source>
        <dbReference type="Proteomes" id="UP000637578"/>
    </source>
</evidence>
<gene>
    <name evidence="3" type="ORF">GCM10012275_46820</name>
</gene>
<proteinExistence type="predicted"/>
<feature type="domain" description="Methyltransferase" evidence="2">
    <location>
        <begin position="117"/>
        <end position="210"/>
    </location>
</feature>
<dbReference type="GO" id="GO:0008168">
    <property type="term" value="F:methyltransferase activity"/>
    <property type="evidence" value="ECO:0007669"/>
    <property type="project" value="UniProtKB-KW"/>
</dbReference>
<keyword evidence="4" id="KW-1185">Reference proteome</keyword>
<evidence type="ECO:0000259" key="2">
    <source>
        <dbReference type="Pfam" id="PF13649"/>
    </source>
</evidence>
<dbReference type="EMBL" id="BMMK01000026">
    <property type="protein sequence ID" value="GGM71003.1"/>
    <property type="molecule type" value="Genomic_DNA"/>
</dbReference>
<evidence type="ECO:0000256" key="1">
    <source>
        <dbReference type="SAM" id="MobiDB-lite"/>
    </source>
</evidence>
<feature type="region of interest" description="Disordered" evidence="1">
    <location>
        <begin position="1"/>
        <end position="41"/>
    </location>
</feature>
<dbReference type="InterPro" id="IPR050508">
    <property type="entry name" value="Methyltransf_Superfamily"/>
</dbReference>
<sequence>MAGQAHHISHSSVPPRTTRQSTQDLGSGGGQPHGSAPRETPHRYAAAEAVLGTAGVANRTADAAESRAASRAWWDADADDYHAEHGDFLGTVDFVWCPEGLREAEAGLLGPVAGARVLEVGCGSAPCARWLATQGAAVVALDISAGMLGHARAAAAQSGVEVPLVQASADQLPFAAGSFDIACSAFGAIPFVADSGAVMREVARALRPGGRWVFAVTHPMRWIFPDDPGPRGLTAVNSYFDRTPYVEVDDAGRATYVEHHRTLGDYVRQLRAAGFVLDDLVEPKWPAGLDREWGQWSPLRGRLFPGTVIFACHRP</sequence>
<organism evidence="3 4">
    <name type="scientific">Longimycelium tulufanense</name>
    <dbReference type="NCBI Taxonomy" id="907463"/>
    <lineage>
        <taxon>Bacteria</taxon>
        <taxon>Bacillati</taxon>
        <taxon>Actinomycetota</taxon>
        <taxon>Actinomycetes</taxon>
        <taxon>Pseudonocardiales</taxon>
        <taxon>Pseudonocardiaceae</taxon>
        <taxon>Longimycelium</taxon>
    </lineage>
</organism>
<protein>
    <submittedName>
        <fullName evidence="3">SAM-dependent methyltransferase</fullName>
    </submittedName>
</protein>
<reference evidence="3" key="2">
    <citation type="submission" date="2020-09" db="EMBL/GenBank/DDBJ databases">
        <authorList>
            <person name="Sun Q."/>
            <person name="Zhou Y."/>
        </authorList>
    </citation>
    <scope>NUCLEOTIDE SEQUENCE</scope>
    <source>
        <strain evidence="3">CGMCC 4.5737</strain>
    </source>
</reference>